<reference evidence="2 3" key="1">
    <citation type="journal article" date="2020" name="Microorganisms">
        <title>Reliable Identification of Environmental Pseudomonas Isolates Using the rpoD Gene.</title>
        <authorList>
            <consortium name="The Broad Institute Genome Sequencing Platform"/>
            <person name="Girard L."/>
            <person name="Lood C."/>
            <person name="Rokni-Zadeh H."/>
            <person name="van Noort V."/>
            <person name="Lavigne R."/>
            <person name="De Mot R."/>
        </authorList>
    </citation>
    <scope>NUCLEOTIDE SEQUENCE [LARGE SCALE GENOMIC DNA]</scope>
    <source>
        <strain evidence="2 3">RW8P3</strain>
    </source>
</reference>
<reference evidence="2 3" key="2">
    <citation type="journal article" date="2021" name="Microorganisms">
        <title>The Ever-Expanding Pseudomonas Genus: Description of 43 New Species and Partition of the Pseudomonas putida Group.</title>
        <authorList>
            <person name="Girard L."/>
            <person name="Lood C."/>
            <person name="Hofte M."/>
            <person name="Vandamme P."/>
            <person name="Rokni-Zadeh H."/>
            <person name="van Noort V."/>
            <person name="Lavigne R."/>
            <person name="De Mot R."/>
        </authorList>
    </citation>
    <scope>NUCLEOTIDE SEQUENCE [LARGE SCALE GENOMIC DNA]</scope>
    <source>
        <strain evidence="2 3">RW8P3</strain>
    </source>
</reference>
<evidence type="ECO:0000313" key="2">
    <source>
        <dbReference type="EMBL" id="QXI30016.1"/>
    </source>
</evidence>
<keyword evidence="1" id="KW-0732">Signal</keyword>
<feature type="chain" id="PRO_5039601597" evidence="1">
    <location>
        <begin position="21"/>
        <end position="148"/>
    </location>
</feature>
<name>A0A9E6PQ73_9PSED</name>
<dbReference type="KEGG" id="pvw:HU752_008710"/>
<proteinExistence type="predicted"/>
<keyword evidence="3" id="KW-1185">Reference proteome</keyword>
<dbReference type="AlphaFoldDB" id="A0A9E6PQ73"/>
<dbReference type="EMBL" id="CP077093">
    <property type="protein sequence ID" value="QXI30016.1"/>
    <property type="molecule type" value="Genomic_DNA"/>
</dbReference>
<accession>A0A9E6PQ73</accession>
<evidence type="ECO:0000313" key="3">
    <source>
        <dbReference type="Proteomes" id="UP000634530"/>
    </source>
</evidence>
<sequence>MISKLSISLISALACSYAFANPPGKAEDVAYAIENPLRPGAKAPYCETQTEAFDGCTFHSVAGDAYRAKLMVKQGETWVASTSDAATIKFQDAAATEVVDGKTYQVIKVEPSPAKNADVTVTFDKLTGGAGALKVIERRRINVMIHPA</sequence>
<dbReference type="PROSITE" id="PS51257">
    <property type="entry name" value="PROKAR_LIPOPROTEIN"/>
    <property type="match status" value="1"/>
</dbReference>
<organism evidence="2 3">
    <name type="scientific">Pseudomonas vanderleydeniana</name>
    <dbReference type="NCBI Taxonomy" id="2745495"/>
    <lineage>
        <taxon>Bacteria</taxon>
        <taxon>Pseudomonadati</taxon>
        <taxon>Pseudomonadota</taxon>
        <taxon>Gammaproteobacteria</taxon>
        <taxon>Pseudomonadales</taxon>
        <taxon>Pseudomonadaceae</taxon>
        <taxon>Pseudomonas</taxon>
    </lineage>
</organism>
<evidence type="ECO:0000256" key="1">
    <source>
        <dbReference type="SAM" id="SignalP"/>
    </source>
</evidence>
<feature type="signal peptide" evidence="1">
    <location>
        <begin position="1"/>
        <end position="20"/>
    </location>
</feature>
<gene>
    <name evidence="2" type="ORF">HU752_008710</name>
</gene>
<dbReference type="RefSeq" id="WP_186677898.1">
    <property type="nucleotide sequence ID" value="NZ_CP077093.1"/>
</dbReference>
<protein>
    <submittedName>
        <fullName evidence="2">Uncharacterized protein</fullName>
    </submittedName>
</protein>
<dbReference type="Proteomes" id="UP000634530">
    <property type="component" value="Chromosome"/>
</dbReference>